<name>A0A2I0A5W3_9ASPA</name>
<dbReference type="Proteomes" id="UP000236161">
    <property type="component" value="Unassembled WGS sequence"/>
</dbReference>
<evidence type="ECO:0000313" key="2">
    <source>
        <dbReference type="Proteomes" id="UP000236161"/>
    </source>
</evidence>
<proteinExistence type="predicted"/>
<gene>
    <name evidence="1" type="ORF">AXF42_Ash007578</name>
</gene>
<reference evidence="1 2" key="1">
    <citation type="journal article" date="2017" name="Nature">
        <title>The Apostasia genome and the evolution of orchids.</title>
        <authorList>
            <person name="Zhang G.Q."/>
            <person name="Liu K.W."/>
            <person name="Li Z."/>
            <person name="Lohaus R."/>
            <person name="Hsiao Y.Y."/>
            <person name="Niu S.C."/>
            <person name="Wang J.Y."/>
            <person name="Lin Y.C."/>
            <person name="Xu Q."/>
            <person name="Chen L.J."/>
            <person name="Yoshida K."/>
            <person name="Fujiwara S."/>
            <person name="Wang Z.W."/>
            <person name="Zhang Y.Q."/>
            <person name="Mitsuda N."/>
            <person name="Wang M."/>
            <person name="Liu G.H."/>
            <person name="Pecoraro L."/>
            <person name="Huang H.X."/>
            <person name="Xiao X.J."/>
            <person name="Lin M."/>
            <person name="Wu X.Y."/>
            <person name="Wu W.L."/>
            <person name="Chen Y.Y."/>
            <person name="Chang S.B."/>
            <person name="Sakamoto S."/>
            <person name="Ohme-Takagi M."/>
            <person name="Yagi M."/>
            <person name="Zeng S.J."/>
            <person name="Shen C.Y."/>
            <person name="Yeh C.M."/>
            <person name="Luo Y.B."/>
            <person name="Tsai W.C."/>
            <person name="Van de Peer Y."/>
            <person name="Liu Z.J."/>
        </authorList>
    </citation>
    <scope>NUCLEOTIDE SEQUENCE [LARGE SCALE GENOMIC DNA]</scope>
    <source>
        <strain evidence="2">cv. Shenzhen</strain>
        <tissue evidence="1">Stem</tissue>
    </source>
</reference>
<dbReference type="InterPro" id="IPR040256">
    <property type="entry name" value="At4g02000-like"/>
</dbReference>
<dbReference type="PANTHER" id="PTHR31286:SF179">
    <property type="entry name" value="RNASE H TYPE-1 DOMAIN-CONTAINING PROTEIN"/>
    <property type="match status" value="1"/>
</dbReference>
<accession>A0A2I0A5W3</accession>
<dbReference type="EMBL" id="KZ452015">
    <property type="protein sequence ID" value="PKA50922.1"/>
    <property type="molecule type" value="Genomic_DNA"/>
</dbReference>
<dbReference type="OrthoDB" id="786567at2759"/>
<sequence length="189" mass="22012">MDDVRLFFRSLNLLGGYHVSSLDARHILVRCALSHDLNRIRRHGTYYVNNKPLRMWKWEFDFRPGHESPITPIWIAFPVLPVEFWGGLKSFASVFGKPIQLDKATSDLTRPFVARVLVEFDARKSYPNDIFISLDGKAGFKQSMFIEKMPFYCPHCYKLGHSFQLCYFKHPKLRPKDKGVPNTNFPDEG</sequence>
<protein>
    <submittedName>
        <fullName evidence="1">Uncharacterized protein</fullName>
    </submittedName>
</protein>
<dbReference type="PANTHER" id="PTHR31286">
    <property type="entry name" value="GLYCINE-RICH CELL WALL STRUCTURAL PROTEIN 1.8-LIKE"/>
    <property type="match status" value="1"/>
</dbReference>
<organism evidence="1 2">
    <name type="scientific">Apostasia shenzhenica</name>
    <dbReference type="NCBI Taxonomy" id="1088818"/>
    <lineage>
        <taxon>Eukaryota</taxon>
        <taxon>Viridiplantae</taxon>
        <taxon>Streptophyta</taxon>
        <taxon>Embryophyta</taxon>
        <taxon>Tracheophyta</taxon>
        <taxon>Spermatophyta</taxon>
        <taxon>Magnoliopsida</taxon>
        <taxon>Liliopsida</taxon>
        <taxon>Asparagales</taxon>
        <taxon>Orchidaceae</taxon>
        <taxon>Apostasioideae</taxon>
        <taxon>Apostasia</taxon>
    </lineage>
</organism>
<dbReference type="AlphaFoldDB" id="A0A2I0A5W3"/>
<keyword evidence="2" id="KW-1185">Reference proteome</keyword>
<evidence type="ECO:0000313" key="1">
    <source>
        <dbReference type="EMBL" id="PKA50922.1"/>
    </source>
</evidence>